<evidence type="ECO:0000313" key="2">
    <source>
        <dbReference type="EMBL" id="MDX2294153.1"/>
    </source>
</evidence>
<feature type="compositionally biased region" description="Basic and acidic residues" evidence="1">
    <location>
        <begin position="40"/>
        <end position="68"/>
    </location>
</feature>
<gene>
    <name evidence="2" type="ORF">R2363_18480</name>
</gene>
<sequence>MVEELAEVVVRAAGVAARGVASLLTIPETYSAAAEFAAAEADRPGRRRDAEKAEDEQKQQGKRAPEEG</sequence>
<name>A0ABU4K8S0_9ACTN</name>
<proteinExistence type="predicted"/>
<accession>A0ABU4K8S0</accession>
<dbReference type="EMBL" id="JAWJZF010000377">
    <property type="protein sequence ID" value="MDX2294153.1"/>
    <property type="molecule type" value="Genomic_DNA"/>
</dbReference>
<keyword evidence="3" id="KW-1185">Reference proteome</keyword>
<protein>
    <submittedName>
        <fullName evidence="2">Uncharacterized protein</fullName>
    </submittedName>
</protein>
<dbReference type="Proteomes" id="UP001278571">
    <property type="component" value="Unassembled WGS sequence"/>
</dbReference>
<comment type="caution">
    <text evidence="2">The sequence shown here is derived from an EMBL/GenBank/DDBJ whole genome shotgun (WGS) entry which is preliminary data.</text>
</comment>
<evidence type="ECO:0000256" key="1">
    <source>
        <dbReference type="SAM" id="MobiDB-lite"/>
    </source>
</evidence>
<evidence type="ECO:0000313" key="3">
    <source>
        <dbReference type="Proteomes" id="UP001278571"/>
    </source>
</evidence>
<organism evidence="2 3">
    <name type="scientific">Streptomyces roseolus</name>
    <dbReference type="NCBI Taxonomy" id="67358"/>
    <lineage>
        <taxon>Bacteria</taxon>
        <taxon>Bacillati</taxon>
        <taxon>Actinomycetota</taxon>
        <taxon>Actinomycetes</taxon>
        <taxon>Kitasatosporales</taxon>
        <taxon>Streptomycetaceae</taxon>
        <taxon>Streptomyces</taxon>
    </lineage>
</organism>
<feature type="region of interest" description="Disordered" evidence="1">
    <location>
        <begin position="39"/>
        <end position="68"/>
    </location>
</feature>
<dbReference type="RefSeq" id="WP_319010474.1">
    <property type="nucleotide sequence ID" value="NZ_JAWJZF010000377.1"/>
</dbReference>
<reference evidence="2 3" key="1">
    <citation type="submission" date="2023-10" db="EMBL/GenBank/DDBJ databases">
        <authorList>
            <person name="Wang X.X."/>
        </authorList>
    </citation>
    <scope>NUCLEOTIDE SEQUENCE [LARGE SCALE GENOMIC DNA]</scope>
    <source>
        <strain evidence="2 3">NBRC 12816</strain>
    </source>
</reference>